<dbReference type="PANTHER" id="PTHR38099:SF1">
    <property type="entry name" value="LARGE RIBOSOMAL RNA SUBUNIT ACCUMULATION PROTEIN YCED"/>
    <property type="match status" value="1"/>
</dbReference>
<keyword evidence="7" id="KW-0689">Ribosomal protein</keyword>
<evidence type="ECO:0000313" key="8">
    <source>
        <dbReference type="EMBL" id="SOE48406.1"/>
    </source>
</evidence>
<dbReference type="GO" id="GO:0005829">
    <property type="term" value="C:cytosol"/>
    <property type="evidence" value="ECO:0007669"/>
    <property type="project" value="TreeGrafter"/>
</dbReference>
<dbReference type="STRING" id="1851544.ODI_00825"/>
<dbReference type="Pfam" id="PF02620">
    <property type="entry name" value="YceD"/>
    <property type="match status" value="1"/>
</dbReference>
<dbReference type="InterPro" id="IPR003772">
    <property type="entry name" value="YceD"/>
</dbReference>
<sequence>MSNPVMDEHQNDGGSDGGNRRDGTGPGINPSSMDVFEFMRLGRLAQGRVGLGRFLRLMQDLPEQPAGEQGEVSWEAQGERGARGEQLLRLRIQAAPRVTCQRCLGAFAWPVDAEVLLQPVLNEAELDQDLPQEEEDVDADLPERVLGSRRFDLLAQIEDELILSIPYVPRHPVCPDGRGGDDAEDAPAPKRPSPFGVLAQLQRKDPADE</sequence>
<reference evidence="7 9" key="1">
    <citation type="submission" date="2016-06" db="EMBL/GenBank/DDBJ databases">
        <authorList>
            <person name="Kjaerup R.B."/>
            <person name="Dalgaard T.S."/>
            <person name="Juul-Madsen H.R."/>
        </authorList>
    </citation>
    <scope>NUCLEOTIDE SEQUENCE [LARGE SCALE GENOMIC DNA]</scope>
    <source>
        <strain evidence="7">Orrdi1</strain>
    </source>
</reference>
<proteinExistence type="inferred from homology"/>
<dbReference type="PANTHER" id="PTHR38099">
    <property type="entry name" value="LARGE RIBOSOMAL RNA SUBUNIT ACCUMULATION PROTEIN YCED"/>
    <property type="match status" value="1"/>
</dbReference>
<evidence type="ECO:0000256" key="2">
    <source>
        <dbReference type="ARBA" id="ARBA00010740"/>
    </source>
</evidence>
<reference evidence="8 9" key="2">
    <citation type="submission" date="2017-08" db="EMBL/GenBank/DDBJ databases">
        <authorList>
            <person name="de Groot N.N."/>
        </authorList>
    </citation>
    <scope>NUCLEOTIDE SEQUENCE [LARGE SCALE GENOMIC DNA]</scope>
    <source>
        <strain evidence="8">Orrdi1</strain>
    </source>
</reference>
<feature type="region of interest" description="Disordered" evidence="6">
    <location>
        <begin position="173"/>
        <end position="209"/>
    </location>
</feature>
<dbReference type="InterPro" id="IPR039255">
    <property type="entry name" value="YceD_bac"/>
</dbReference>
<accession>A0A1C3K446</accession>
<comment type="similarity">
    <text evidence="2">Belongs to the DUF177 domain family.</text>
</comment>
<protein>
    <recommendedName>
        <fullName evidence="3">Large ribosomal RNA subunit accumulation protein YceD</fullName>
    </recommendedName>
    <alternativeName>
        <fullName evidence="5">23S rRNA accumulation protein YceD</fullName>
    </alternativeName>
</protein>
<organism evidence="7 9">
    <name type="scientific">Orrella dioscoreae</name>
    <dbReference type="NCBI Taxonomy" id="1851544"/>
    <lineage>
        <taxon>Bacteria</taxon>
        <taxon>Pseudomonadati</taxon>
        <taxon>Pseudomonadota</taxon>
        <taxon>Betaproteobacteria</taxon>
        <taxon>Burkholderiales</taxon>
        <taxon>Alcaligenaceae</taxon>
        <taxon>Orrella</taxon>
    </lineage>
</organism>
<evidence type="ECO:0000256" key="6">
    <source>
        <dbReference type="SAM" id="MobiDB-lite"/>
    </source>
</evidence>
<feature type="compositionally biased region" description="Basic and acidic residues" evidence="6">
    <location>
        <begin position="1"/>
        <end position="11"/>
    </location>
</feature>
<keyword evidence="9" id="KW-1185">Reference proteome</keyword>
<name>A0A1C3K446_9BURK</name>
<evidence type="ECO:0000313" key="9">
    <source>
        <dbReference type="Proteomes" id="UP000078558"/>
    </source>
</evidence>
<evidence type="ECO:0000256" key="1">
    <source>
        <dbReference type="ARBA" id="ARBA00002868"/>
    </source>
</evidence>
<dbReference type="EMBL" id="LT907988">
    <property type="protein sequence ID" value="SOE48406.1"/>
    <property type="molecule type" value="Genomic_DNA"/>
</dbReference>
<dbReference type="KEGG" id="odi:ODI_R1420"/>
<dbReference type="AlphaFoldDB" id="A0A1C3K446"/>
<dbReference type="GO" id="GO:0042254">
    <property type="term" value="P:ribosome biogenesis"/>
    <property type="evidence" value="ECO:0007669"/>
    <property type="project" value="UniProtKB-KW"/>
</dbReference>
<evidence type="ECO:0000256" key="4">
    <source>
        <dbReference type="ARBA" id="ARBA00022517"/>
    </source>
</evidence>
<evidence type="ECO:0000256" key="5">
    <source>
        <dbReference type="ARBA" id="ARBA00031841"/>
    </source>
</evidence>
<dbReference type="GO" id="GO:0005840">
    <property type="term" value="C:ribosome"/>
    <property type="evidence" value="ECO:0007669"/>
    <property type="project" value="UniProtKB-KW"/>
</dbReference>
<gene>
    <name evidence="7" type="ORF">ODI_00825</name>
    <name evidence="8" type="ORF">ODI_R1420</name>
</gene>
<evidence type="ECO:0000256" key="3">
    <source>
        <dbReference type="ARBA" id="ARBA00015716"/>
    </source>
</evidence>
<keyword evidence="4" id="KW-0690">Ribosome biogenesis</keyword>
<comment type="function">
    <text evidence="1">Plays a role in synthesis, processing and/or stability of 23S rRNA.</text>
</comment>
<evidence type="ECO:0000313" key="7">
    <source>
        <dbReference type="EMBL" id="SBT26270.1"/>
    </source>
</evidence>
<keyword evidence="7" id="KW-0687">Ribonucleoprotein</keyword>
<feature type="region of interest" description="Disordered" evidence="6">
    <location>
        <begin position="1"/>
        <end position="31"/>
    </location>
</feature>
<dbReference type="Proteomes" id="UP000078558">
    <property type="component" value="Chromosome I"/>
</dbReference>
<dbReference type="EMBL" id="FLRC01000031">
    <property type="protein sequence ID" value="SBT26270.1"/>
    <property type="molecule type" value="Genomic_DNA"/>
</dbReference>